<dbReference type="EMBL" id="LFVU01000027">
    <property type="protein sequence ID" value="KMT21659.1"/>
    <property type="molecule type" value="Genomic_DNA"/>
</dbReference>
<gene>
    <name evidence="2" type="ORF">CLCY_2c04210</name>
</gene>
<dbReference type="RefSeq" id="WP_053083314.1">
    <property type="nucleotide sequence ID" value="NZ_LFVU01000027.1"/>
</dbReference>
<protein>
    <recommendedName>
        <fullName evidence="1">DUF4342 domain-containing protein</fullName>
    </recommendedName>
</protein>
<name>A0A0J8DBG8_CLOCY</name>
<reference evidence="2 3" key="1">
    <citation type="submission" date="2015-06" db="EMBL/GenBank/DDBJ databases">
        <title>Draft genome sequence of the purine-degrading Clostridium cylindrosporum HC-1 (DSM 605).</title>
        <authorList>
            <person name="Poehlein A."/>
            <person name="Schiel-Bengelsdorf B."/>
            <person name="Bengelsdorf F."/>
            <person name="Daniel R."/>
            <person name="Duerre P."/>
        </authorList>
    </citation>
    <scope>NUCLEOTIDE SEQUENCE [LARGE SCALE GENOMIC DNA]</scope>
    <source>
        <strain evidence="2 3">DSM 605</strain>
    </source>
</reference>
<comment type="caution">
    <text evidence="2">The sequence shown here is derived from an EMBL/GenBank/DDBJ whole genome shotgun (WGS) entry which is preliminary data.</text>
</comment>
<dbReference type="CDD" id="cd14360">
    <property type="entry name" value="UBA_NAC_like_bac"/>
    <property type="match status" value="1"/>
</dbReference>
<dbReference type="InterPro" id="IPR009060">
    <property type="entry name" value="UBA-like_sf"/>
</dbReference>
<dbReference type="STRING" id="1121307.CLCY_2c04210"/>
<dbReference type="Proteomes" id="UP000036756">
    <property type="component" value="Unassembled WGS sequence"/>
</dbReference>
<evidence type="ECO:0000259" key="1">
    <source>
        <dbReference type="Pfam" id="PF14242"/>
    </source>
</evidence>
<dbReference type="SUPFAM" id="SSF46934">
    <property type="entry name" value="UBA-like"/>
    <property type="match status" value="1"/>
</dbReference>
<dbReference type="Pfam" id="PF14242">
    <property type="entry name" value="DUF4342"/>
    <property type="match status" value="1"/>
</dbReference>
<dbReference type="Gene3D" id="1.10.8.10">
    <property type="entry name" value="DNA helicase RuvA subunit, C-terminal domain"/>
    <property type="match status" value="1"/>
</dbReference>
<organism evidence="2 3">
    <name type="scientific">Clostridium cylindrosporum DSM 605</name>
    <dbReference type="NCBI Taxonomy" id="1121307"/>
    <lineage>
        <taxon>Bacteria</taxon>
        <taxon>Bacillati</taxon>
        <taxon>Bacillota</taxon>
        <taxon>Clostridia</taxon>
        <taxon>Eubacteriales</taxon>
        <taxon>Clostridiaceae</taxon>
        <taxon>Clostridium</taxon>
    </lineage>
</organism>
<dbReference type="OrthoDB" id="129626at2"/>
<evidence type="ECO:0000313" key="3">
    <source>
        <dbReference type="Proteomes" id="UP000036756"/>
    </source>
</evidence>
<sequence length="199" mass="22263">MEEATLEKIDIIRQRFGVSYEEAKKALEDNKGDLVETLIYMEQNKKGFSEVFTEKGNDLLETVKNIIEKGNVNRIKIKKGEKVLVDIPVTAGVAAGAISLLYTPILAIGAVTTIIAELKIEIERPNGEIEVLSNIIKKKSGGFKNTFEELTKKAMEKAEVARDKTERIVKLAMDKSSNIIYEADDKMIEIKTNTIDKED</sequence>
<accession>A0A0J8DBG8</accession>
<dbReference type="AlphaFoldDB" id="A0A0J8DBG8"/>
<proteinExistence type="predicted"/>
<feature type="domain" description="DUF4342" evidence="1">
    <location>
        <begin position="46"/>
        <end position="124"/>
    </location>
</feature>
<keyword evidence="3" id="KW-1185">Reference proteome</keyword>
<dbReference type="PATRIC" id="fig|1121307.3.peg.1279"/>
<dbReference type="InterPro" id="IPR025642">
    <property type="entry name" value="DUF4342"/>
</dbReference>
<evidence type="ECO:0000313" key="2">
    <source>
        <dbReference type="EMBL" id="KMT21659.1"/>
    </source>
</evidence>